<comment type="caution">
    <text evidence="2">The sequence shown here is derived from an EMBL/GenBank/DDBJ whole genome shotgun (WGS) entry which is preliminary data.</text>
</comment>
<proteinExistence type="predicted"/>
<dbReference type="InterPro" id="IPR036365">
    <property type="entry name" value="PGBD-like_sf"/>
</dbReference>
<gene>
    <name evidence="2" type="ORF">A3B35_04020</name>
</gene>
<evidence type="ECO:0000259" key="1">
    <source>
        <dbReference type="Pfam" id="PF01471"/>
    </source>
</evidence>
<dbReference type="InterPro" id="IPR036366">
    <property type="entry name" value="PGBDSf"/>
</dbReference>
<dbReference type="EMBL" id="MFMC01000048">
    <property type="protein sequence ID" value="OGG76671.1"/>
    <property type="molecule type" value="Genomic_DNA"/>
</dbReference>
<dbReference type="Gene3D" id="1.10.101.10">
    <property type="entry name" value="PGBD-like superfamily/PGBD"/>
    <property type="match status" value="1"/>
</dbReference>
<dbReference type="STRING" id="1798515.A3B35_04020"/>
<sequence>MRKIIPTIFFLALAPLVVSALTIEDIQAQIKGILGRIEALKAQVLAGGTSSATSSASKLPTGLPCLSLARALSLGSRGDDVRELQKFLIAAKLLASDSATGYFGPLTEAAVQRFQALQGLVSSGDSATTGFGFVGPKTREAILKSCAKYDGERAASVCPKPPSVPLSSECAGSWEKGSDASGCFTGYQCILPSLPNETSPVAQPAQAVPSITITEPAYGEIVTGGNTLNIVWRSEAPARASVSLTLLDVEGQTVGTIAQSLSSSGAYVWSVPSGESGCESGESAFDCITKFTRCEGSASLCSISPGTYSILATLSNGVSTTTAPFQIAGTAITDLLSALVSAPTVPAVPVSTTSPAGPGTQAGACMHEGASYPVGATLSVPCVAGHCPSTGTGFINGACTAGGKWCIPFTTYCAEILTLIDVSAYEGGGAAPIGSGHASSCPQEGWRTYLSCTGGSCKNGYHICRSGTWIYDPDQSISL</sequence>
<name>A0A1F6ESP7_9BACT</name>
<dbReference type="Proteomes" id="UP000177215">
    <property type="component" value="Unassembled WGS sequence"/>
</dbReference>
<accession>A0A1F6ESP7</accession>
<evidence type="ECO:0000313" key="2">
    <source>
        <dbReference type="EMBL" id="OGG76671.1"/>
    </source>
</evidence>
<protein>
    <recommendedName>
        <fullName evidence="1">Peptidoglycan binding-like domain-containing protein</fullName>
    </recommendedName>
</protein>
<reference evidence="2 3" key="1">
    <citation type="journal article" date="2016" name="Nat. Commun.">
        <title>Thousands of microbial genomes shed light on interconnected biogeochemical processes in an aquifer system.</title>
        <authorList>
            <person name="Anantharaman K."/>
            <person name="Brown C.T."/>
            <person name="Hug L.A."/>
            <person name="Sharon I."/>
            <person name="Castelle C.J."/>
            <person name="Probst A.J."/>
            <person name="Thomas B.C."/>
            <person name="Singh A."/>
            <person name="Wilkins M.J."/>
            <person name="Karaoz U."/>
            <person name="Brodie E.L."/>
            <person name="Williams K.H."/>
            <person name="Hubbard S.S."/>
            <person name="Banfield J.F."/>
        </authorList>
    </citation>
    <scope>NUCLEOTIDE SEQUENCE [LARGE SCALE GENOMIC DNA]</scope>
</reference>
<feature type="domain" description="Peptidoglycan binding-like" evidence="1">
    <location>
        <begin position="77"/>
        <end position="124"/>
    </location>
</feature>
<evidence type="ECO:0000313" key="3">
    <source>
        <dbReference type="Proteomes" id="UP000177215"/>
    </source>
</evidence>
<dbReference type="SUPFAM" id="SSF47090">
    <property type="entry name" value="PGBD-like"/>
    <property type="match status" value="1"/>
</dbReference>
<dbReference type="InterPro" id="IPR002477">
    <property type="entry name" value="Peptidoglycan-bd-like"/>
</dbReference>
<dbReference type="AlphaFoldDB" id="A0A1F6ESP7"/>
<dbReference type="Pfam" id="PF01471">
    <property type="entry name" value="PG_binding_1"/>
    <property type="match status" value="1"/>
</dbReference>
<organism evidence="2 3">
    <name type="scientific">Candidatus Kaiserbacteria bacterium RIFCSPLOWO2_01_FULL_54_24</name>
    <dbReference type="NCBI Taxonomy" id="1798515"/>
    <lineage>
        <taxon>Bacteria</taxon>
        <taxon>Candidatus Kaiseribacteriota</taxon>
    </lineage>
</organism>